<feature type="domain" description="Cadherin" evidence="9">
    <location>
        <begin position="27"/>
        <end position="210"/>
    </location>
</feature>
<organism evidence="10 11">
    <name type="scientific">Tegillarca granosa</name>
    <name type="common">Malaysian cockle</name>
    <name type="synonym">Anadara granosa</name>
    <dbReference type="NCBI Taxonomy" id="220873"/>
    <lineage>
        <taxon>Eukaryota</taxon>
        <taxon>Metazoa</taxon>
        <taxon>Spiralia</taxon>
        <taxon>Lophotrochozoa</taxon>
        <taxon>Mollusca</taxon>
        <taxon>Bivalvia</taxon>
        <taxon>Autobranchia</taxon>
        <taxon>Pteriomorphia</taxon>
        <taxon>Arcoida</taxon>
        <taxon>Arcoidea</taxon>
        <taxon>Arcidae</taxon>
        <taxon>Tegillarca</taxon>
    </lineage>
</organism>
<feature type="domain" description="Cadherin" evidence="9">
    <location>
        <begin position="1088"/>
        <end position="1182"/>
    </location>
</feature>
<feature type="domain" description="Cadherin" evidence="9">
    <location>
        <begin position="1183"/>
        <end position="1248"/>
    </location>
</feature>
<evidence type="ECO:0000256" key="3">
    <source>
        <dbReference type="ARBA" id="ARBA00022737"/>
    </source>
</evidence>
<keyword evidence="11" id="KW-1185">Reference proteome</keyword>
<dbReference type="Proteomes" id="UP001217089">
    <property type="component" value="Unassembled WGS sequence"/>
</dbReference>
<dbReference type="PROSITE" id="PS00232">
    <property type="entry name" value="CADHERIN_1"/>
    <property type="match status" value="3"/>
</dbReference>
<sequence length="1252" mass="130817">MDKFILHIFFFGLCKWNAVYSASPTISVLASTASISETTAIGTSVLSITASDSDGDTVTYSVASGGAKFVMNGAVLTTSDTFDYETSSDRTHNVVIRKHCAMDKILSSSLKAYYNCQLNIIRISVKNLVCSDADATACTISIQSGDDATNKFAISGTSIVTSANAIDYESLAGSNYVYTLIVVSSSDSISSATATVYVTITAVNEITPGTFSTSPSTISIAESVSIGTSVCQVSATDGDTEPAGALQYSIVAGDTNGDFGIDAVSGIIYTAKTIDYESHTSYPLTVQATDAASSPLSSSAVVTVTITNVNDNPPICTPNYGIVSLVETSTAGTTKHPLLGLRYVIYQRIVPLVETSTAGTTVHTLSCSDADGTTPTYSITSGNSDGIFAVSTSGVITIDTGKFRCYRMLIVVLAVDYDTGATAYSLAVQVTDGTYSTTVTVAVTITASNEATPSFSSNPTVNLAEDSSVGTAVYTYTASDSDAAPHGIASYEITTVTNSGITFFTIDHSSGAIQLAKTLDYESQTTYAITVVATDGGNLKCGTTWYPTYSNILYCNNKHQGFIKLLQRLLATLDYETTTSYSLEITVSDSASPARSTIVQVEITITNVNEATPVFTSSGLYSITFDEDTATATTLVTVSASDTDTGDTIVYGFVSAYTGFVIIPSTGVILLTESLNYETATTHSLLTTATDGTRTTTATVSLTVNDVNETPVFGSALYSPTIDENKAIGSSVVQVSASDVDASTNGVITYSLVSGDGSSYFVIDASTGVITTSALLDYEEKTEYNLIIRAADGASPSLSATCLVNITVNDLNDNAPLFIPNTFTLIINENVTTSTVIKTLDAADADSSVTNNNVFEYTLTTNTIPFSVGTTNGQVTTNTALDRETTASEEAPLNTYLFTISACDIDEGDNSRLTYIISAGDSNNDFKIESGVIFTAKTLDRETIAVYNLVIEVSDNGSPTNTATVTATVTISDINDNRPSFTTNFAFTVSESLAINGNVGTISASDADVGVNAALTYSIQQYWSSGTNPFTIISSTGVISIGSSLDRETLDTYHLLVRVADGGTPSLSSDLNITVSVSDVNDNAPVFGNLSYSGTVVEGAIVGTTVLTVSASDADAGSNAIISFSIDTASSGGTTADQYFTMASATGVITVKQATDNGSPQLTTSVSIYVSVTDINDNNPVFSPTFYDSEISYLVTCSSSITTLTATDADSGDNGAVSYYIISSDNINFDDYFEIGSSTDTGDNGAVSYYIK</sequence>
<proteinExistence type="predicted"/>
<feature type="chain" id="PRO_5045475512" description="Cadherin domain-containing protein" evidence="8">
    <location>
        <begin position="22"/>
        <end position="1252"/>
    </location>
</feature>
<dbReference type="InterPro" id="IPR020894">
    <property type="entry name" value="Cadherin_CS"/>
</dbReference>
<keyword evidence="8" id="KW-0732">Signal</keyword>
<dbReference type="EMBL" id="JARBDR010000246">
    <property type="protein sequence ID" value="KAJ8317251.1"/>
    <property type="molecule type" value="Genomic_DNA"/>
</dbReference>
<dbReference type="PROSITE" id="PS50268">
    <property type="entry name" value="CADHERIN_2"/>
    <property type="match status" value="11"/>
</dbReference>
<evidence type="ECO:0000256" key="4">
    <source>
        <dbReference type="ARBA" id="ARBA00022837"/>
    </source>
</evidence>
<dbReference type="InterPro" id="IPR015919">
    <property type="entry name" value="Cadherin-like_sf"/>
</dbReference>
<comment type="subcellular location">
    <subcellularLocation>
        <location evidence="1">Membrane</location>
    </subcellularLocation>
</comment>
<evidence type="ECO:0000256" key="8">
    <source>
        <dbReference type="SAM" id="SignalP"/>
    </source>
</evidence>
<dbReference type="CDD" id="cd11304">
    <property type="entry name" value="Cadherin_repeat"/>
    <property type="match status" value="11"/>
</dbReference>
<dbReference type="InterPro" id="IPR002126">
    <property type="entry name" value="Cadherin-like_dom"/>
</dbReference>
<dbReference type="SUPFAM" id="SSF49313">
    <property type="entry name" value="Cadherin-like"/>
    <property type="match status" value="12"/>
</dbReference>
<dbReference type="PRINTS" id="PR00205">
    <property type="entry name" value="CADHERIN"/>
</dbReference>
<feature type="domain" description="Cadherin" evidence="9">
    <location>
        <begin position="879"/>
        <end position="981"/>
    </location>
</feature>
<reference evidence="10 11" key="1">
    <citation type="submission" date="2022-12" db="EMBL/GenBank/DDBJ databases">
        <title>Chromosome-level genome of Tegillarca granosa.</title>
        <authorList>
            <person name="Kim J."/>
        </authorList>
    </citation>
    <scope>NUCLEOTIDE SEQUENCE [LARGE SCALE GENOMIC DNA]</scope>
    <source>
        <strain evidence="10">Teg-2019</strain>
        <tissue evidence="10">Adductor muscle</tissue>
    </source>
</reference>
<keyword evidence="3" id="KW-0677">Repeat</keyword>
<evidence type="ECO:0000256" key="5">
    <source>
        <dbReference type="ARBA" id="ARBA00022989"/>
    </source>
</evidence>
<feature type="domain" description="Cadherin" evidence="9">
    <location>
        <begin position="354"/>
        <end position="455"/>
    </location>
</feature>
<keyword evidence="5" id="KW-1133">Transmembrane helix</keyword>
<evidence type="ECO:0000256" key="6">
    <source>
        <dbReference type="ARBA" id="ARBA00023136"/>
    </source>
</evidence>
<dbReference type="Pfam" id="PF00028">
    <property type="entry name" value="Cadherin"/>
    <property type="match status" value="7"/>
</dbReference>
<evidence type="ECO:0000256" key="2">
    <source>
        <dbReference type="ARBA" id="ARBA00022692"/>
    </source>
</evidence>
<keyword evidence="6" id="KW-0472">Membrane</keyword>
<feature type="domain" description="Cadherin" evidence="9">
    <location>
        <begin position="212"/>
        <end position="316"/>
    </location>
</feature>
<feature type="domain" description="Cadherin" evidence="9">
    <location>
        <begin position="455"/>
        <end position="615"/>
    </location>
</feature>
<feature type="domain" description="Cadherin" evidence="9">
    <location>
        <begin position="617"/>
        <end position="713"/>
    </location>
</feature>
<dbReference type="Gene3D" id="2.60.40.60">
    <property type="entry name" value="Cadherins"/>
    <property type="match status" value="13"/>
</dbReference>
<feature type="domain" description="Cadherin" evidence="9">
    <location>
        <begin position="714"/>
        <end position="818"/>
    </location>
</feature>
<feature type="domain" description="Cadherin" evidence="9">
    <location>
        <begin position="819"/>
        <end position="883"/>
    </location>
</feature>
<accession>A0ABQ9FKP6</accession>
<dbReference type="PANTHER" id="PTHR24026:SF126">
    <property type="entry name" value="PROTOCADHERIN FAT 4"/>
    <property type="match status" value="1"/>
</dbReference>
<keyword evidence="2" id="KW-0812">Transmembrane</keyword>
<evidence type="ECO:0000256" key="1">
    <source>
        <dbReference type="ARBA" id="ARBA00004370"/>
    </source>
</evidence>
<gene>
    <name evidence="10" type="ORF">KUTeg_005155</name>
</gene>
<evidence type="ECO:0000259" key="9">
    <source>
        <dbReference type="PROSITE" id="PS50268"/>
    </source>
</evidence>
<evidence type="ECO:0000313" key="11">
    <source>
        <dbReference type="Proteomes" id="UP001217089"/>
    </source>
</evidence>
<evidence type="ECO:0000313" key="10">
    <source>
        <dbReference type="EMBL" id="KAJ8317251.1"/>
    </source>
</evidence>
<dbReference type="SMART" id="SM00112">
    <property type="entry name" value="CA"/>
    <property type="match status" value="9"/>
</dbReference>
<evidence type="ECO:0000256" key="7">
    <source>
        <dbReference type="PROSITE-ProRule" id="PRU00043"/>
    </source>
</evidence>
<keyword evidence="4 7" id="KW-0106">Calcium</keyword>
<dbReference type="PANTHER" id="PTHR24026">
    <property type="entry name" value="FAT ATYPICAL CADHERIN-RELATED"/>
    <property type="match status" value="1"/>
</dbReference>
<protein>
    <recommendedName>
        <fullName evidence="9">Cadherin domain-containing protein</fullName>
    </recommendedName>
</protein>
<feature type="domain" description="Cadherin" evidence="9">
    <location>
        <begin position="981"/>
        <end position="1087"/>
    </location>
</feature>
<feature type="signal peptide" evidence="8">
    <location>
        <begin position="1"/>
        <end position="21"/>
    </location>
</feature>
<name>A0ABQ9FKP6_TEGGR</name>
<comment type="caution">
    <text evidence="10">The sequence shown here is derived from an EMBL/GenBank/DDBJ whole genome shotgun (WGS) entry which is preliminary data.</text>
</comment>